<dbReference type="EMBL" id="SMFM01000005">
    <property type="protein sequence ID" value="TDD75450.1"/>
    <property type="molecule type" value="Genomic_DNA"/>
</dbReference>
<dbReference type="AlphaFoldDB" id="A0A4R5ATX3"/>
<dbReference type="Gene3D" id="3.40.960.10">
    <property type="entry name" value="VSR Endonuclease"/>
    <property type="match status" value="1"/>
</dbReference>
<reference evidence="2 3" key="1">
    <citation type="submission" date="2019-03" db="EMBL/GenBank/DDBJ databases">
        <title>Flavobacterium AT-3-2 sp. nov., isolated from arctic soil.</title>
        <authorList>
            <person name="Chaudhary D.K."/>
        </authorList>
    </citation>
    <scope>NUCLEOTIDE SEQUENCE [LARGE SCALE GENOMIC DNA]</scope>
    <source>
        <strain evidence="2 3">AT-3-2</strain>
    </source>
</reference>
<dbReference type="SUPFAM" id="SSF52980">
    <property type="entry name" value="Restriction endonuclease-like"/>
    <property type="match status" value="1"/>
</dbReference>
<feature type="domain" description="DUF559" evidence="1">
    <location>
        <begin position="29"/>
        <end position="133"/>
    </location>
</feature>
<dbReference type="InterPro" id="IPR007569">
    <property type="entry name" value="DUF559"/>
</dbReference>
<dbReference type="PANTHER" id="PTHR38590">
    <property type="entry name" value="BLL0828 PROTEIN"/>
    <property type="match status" value="1"/>
</dbReference>
<evidence type="ECO:0000313" key="3">
    <source>
        <dbReference type="Proteomes" id="UP000295278"/>
    </source>
</evidence>
<protein>
    <submittedName>
        <fullName evidence="2">DUF559 domain-containing protein</fullName>
    </submittedName>
</protein>
<organism evidence="2 3">
    <name type="scientific">Flavobacterium caseinilyticum</name>
    <dbReference type="NCBI Taxonomy" id="2541732"/>
    <lineage>
        <taxon>Bacteria</taxon>
        <taxon>Pseudomonadati</taxon>
        <taxon>Bacteroidota</taxon>
        <taxon>Flavobacteriia</taxon>
        <taxon>Flavobacteriales</taxon>
        <taxon>Flavobacteriaceae</taxon>
        <taxon>Flavobacterium</taxon>
    </lineage>
</organism>
<dbReference type="OrthoDB" id="9798754at2"/>
<dbReference type="PANTHER" id="PTHR38590:SF1">
    <property type="entry name" value="BLL0828 PROTEIN"/>
    <property type="match status" value="1"/>
</dbReference>
<dbReference type="Pfam" id="PF04480">
    <property type="entry name" value="DUF559"/>
    <property type="match status" value="1"/>
</dbReference>
<proteinExistence type="predicted"/>
<dbReference type="InterPro" id="IPR011335">
    <property type="entry name" value="Restrct_endonuc-II-like"/>
</dbReference>
<sequence>MENNREITAHIYTHPIYRNFIENLPYNAKLKARSRALRKAGVLSEVIFWLQVHKGMFWKIDFDRQRIIGNFIVDFYIKTLGLVVEIDGSSHNDKEEYDQKREDYLISLGLKVYRISDLRVKNDLRNVMMELEKYIVLEYGGKETSI</sequence>
<dbReference type="CDD" id="cd01038">
    <property type="entry name" value="Endonuclease_DUF559"/>
    <property type="match status" value="1"/>
</dbReference>
<gene>
    <name evidence="2" type="ORF">E0F89_11170</name>
</gene>
<accession>A0A4R5ATX3</accession>
<dbReference type="Proteomes" id="UP000295278">
    <property type="component" value="Unassembled WGS sequence"/>
</dbReference>
<keyword evidence="3" id="KW-1185">Reference proteome</keyword>
<dbReference type="RefSeq" id="WP_131909864.1">
    <property type="nucleotide sequence ID" value="NZ_SMFM01000005.1"/>
</dbReference>
<evidence type="ECO:0000313" key="2">
    <source>
        <dbReference type="EMBL" id="TDD75450.1"/>
    </source>
</evidence>
<dbReference type="InterPro" id="IPR047216">
    <property type="entry name" value="Endonuclease_DUF559_bact"/>
</dbReference>
<comment type="caution">
    <text evidence="2">The sequence shown here is derived from an EMBL/GenBank/DDBJ whole genome shotgun (WGS) entry which is preliminary data.</text>
</comment>
<evidence type="ECO:0000259" key="1">
    <source>
        <dbReference type="Pfam" id="PF04480"/>
    </source>
</evidence>
<name>A0A4R5ATX3_9FLAO</name>